<protein>
    <submittedName>
        <fullName evidence="2">Uncharacterized protein</fullName>
    </submittedName>
</protein>
<reference evidence="2" key="1">
    <citation type="submission" date="2014-08" db="EMBL/GenBank/DDBJ databases">
        <authorList>
            <person name="Sharma Rahul"/>
            <person name="Thines Marco"/>
        </authorList>
    </citation>
    <scope>NUCLEOTIDE SEQUENCE</scope>
</reference>
<feature type="compositionally biased region" description="Polar residues" evidence="1">
    <location>
        <begin position="80"/>
        <end position="97"/>
    </location>
</feature>
<dbReference type="EMBL" id="LN483142">
    <property type="protein sequence ID" value="CED83191.1"/>
    <property type="molecule type" value="Genomic_DNA"/>
</dbReference>
<evidence type="ECO:0000256" key="1">
    <source>
        <dbReference type="SAM" id="MobiDB-lite"/>
    </source>
</evidence>
<feature type="compositionally biased region" description="Polar residues" evidence="1">
    <location>
        <begin position="36"/>
        <end position="52"/>
    </location>
</feature>
<feature type="region of interest" description="Disordered" evidence="1">
    <location>
        <begin position="24"/>
        <end position="116"/>
    </location>
</feature>
<evidence type="ECO:0000313" key="2">
    <source>
        <dbReference type="EMBL" id="CED83191.1"/>
    </source>
</evidence>
<proteinExistence type="predicted"/>
<accession>A0A0F7SP16</accession>
<name>A0A0F7SP16_PHARH</name>
<sequence>MSLRTFSRSLFASLGRVPAIEAAASRSYASKPPAKQNVSASTADRTDSNQAGPYQPADYTTEVAPEGLGALPGQGGKQGEMTNESGSANVDSQARSSNETKETVEGPLANAGKSKQ</sequence>
<dbReference type="AlphaFoldDB" id="A0A0F7SP16"/>
<organism evidence="2">
    <name type="scientific">Phaffia rhodozyma</name>
    <name type="common">Yeast</name>
    <name type="synonym">Xanthophyllomyces dendrorhous</name>
    <dbReference type="NCBI Taxonomy" id="264483"/>
    <lineage>
        <taxon>Eukaryota</taxon>
        <taxon>Fungi</taxon>
        <taxon>Dikarya</taxon>
        <taxon>Basidiomycota</taxon>
        <taxon>Agaricomycotina</taxon>
        <taxon>Tremellomycetes</taxon>
        <taxon>Cystofilobasidiales</taxon>
        <taxon>Mrakiaceae</taxon>
        <taxon>Phaffia</taxon>
    </lineage>
</organism>